<reference evidence="2" key="2">
    <citation type="submission" date="2015-06" db="UniProtKB">
        <authorList>
            <consortium name="EnsemblPlants"/>
        </authorList>
    </citation>
    <scope>IDENTIFICATION</scope>
    <source>
        <strain evidence="2">DM1-3 516 R44</strain>
    </source>
</reference>
<dbReference type="Gramene" id="PGSC0003DMT400095711">
    <property type="protein sequence ID" value="PGSC0003DMT400095711"/>
    <property type="gene ID" value="PGSC0003DMG400045282"/>
</dbReference>
<dbReference type="EnsemblPlants" id="PGSC0003DMT400095711">
    <property type="protein sequence ID" value="PGSC0003DMT400095711"/>
    <property type="gene ID" value="PGSC0003DMG400045282"/>
</dbReference>
<dbReference type="HOGENOM" id="CLU_059263_0_0_1"/>
<reference evidence="3" key="1">
    <citation type="journal article" date="2011" name="Nature">
        <title>Genome sequence and analysis of the tuber crop potato.</title>
        <authorList>
            <consortium name="The Potato Genome Sequencing Consortium"/>
        </authorList>
    </citation>
    <scope>NUCLEOTIDE SEQUENCE [LARGE SCALE GENOMIC DNA]</scope>
    <source>
        <strain evidence="3">cv. DM1-3 516 R44</strain>
    </source>
</reference>
<dbReference type="PANTHER" id="PTHR35481:SF1">
    <property type="entry name" value="DNA-DIRECTED RNA POLYMERASE SUBUNIT ALPHA"/>
    <property type="match status" value="1"/>
</dbReference>
<organism evidence="2 3">
    <name type="scientific">Solanum tuberosum</name>
    <name type="common">Potato</name>
    <dbReference type="NCBI Taxonomy" id="4113"/>
    <lineage>
        <taxon>Eukaryota</taxon>
        <taxon>Viridiplantae</taxon>
        <taxon>Streptophyta</taxon>
        <taxon>Embryophyta</taxon>
        <taxon>Tracheophyta</taxon>
        <taxon>Spermatophyta</taxon>
        <taxon>Magnoliopsida</taxon>
        <taxon>eudicotyledons</taxon>
        <taxon>Gunneridae</taxon>
        <taxon>Pentapetalae</taxon>
        <taxon>asterids</taxon>
        <taxon>lamiids</taxon>
        <taxon>Solanales</taxon>
        <taxon>Solanaceae</taxon>
        <taxon>Solanoideae</taxon>
        <taxon>Solaneae</taxon>
        <taxon>Solanum</taxon>
    </lineage>
</organism>
<dbReference type="eggNOG" id="ENOG502QUVX">
    <property type="taxonomic scope" value="Eukaryota"/>
</dbReference>
<accession>M1DWW9</accession>
<dbReference type="FunCoup" id="M1DWW9">
    <property type="interactions" value="460"/>
</dbReference>
<dbReference type="Pfam" id="PF25475">
    <property type="entry name" value="DUF7903"/>
    <property type="match status" value="2"/>
</dbReference>
<dbReference type="InParanoid" id="M1DWW9"/>
<keyword evidence="3" id="KW-1185">Reference proteome</keyword>
<dbReference type="PaxDb" id="4113-PGSC0003DMT400095711"/>
<dbReference type="InterPro" id="IPR057225">
    <property type="entry name" value="DUF7903"/>
</dbReference>
<dbReference type="Proteomes" id="UP000011115">
    <property type="component" value="Unassembled WGS sequence"/>
</dbReference>
<dbReference type="PANTHER" id="PTHR35481">
    <property type="entry name" value="DNA-DIRECTED RNA POLYMERASE SUBUNIT ALPHA"/>
    <property type="match status" value="1"/>
</dbReference>
<evidence type="ECO:0000313" key="2">
    <source>
        <dbReference type="EnsemblPlants" id="PGSC0003DMT400095711"/>
    </source>
</evidence>
<evidence type="ECO:0000313" key="3">
    <source>
        <dbReference type="Proteomes" id="UP000011115"/>
    </source>
</evidence>
<protein>
    <recommendedName>
        <fullName evidence="1">DUF7903 domain-containing protein</fullName>
    </recommendedName>
</protein>
<dbReference type="AlphaFoldDB" id="M1DWW9"/>
<feature type="domain" description="DUF7903" evidence="1">
    <location>
        <begin position="47"/>
        <end position="230"/>
    </location>
</feature>
<evidence type="ECO:0000259" key="1">
    <source>
        <dbReference type="Pfam" id="PF25475"/>
    </source>
</evidence>
<feature type="domain" description="DUF7903" evidence="1">
    <location>
        <begin position="232"/>
        <end position="367"/>
    </location>
</feature>
<sequence length="376" mass="42779">MAYILPHKRQTKGFPLLNPTPAPDFLTPNNFRKSVNLKSFGEQNNFRGKTIVYRKFAVSKWFSVGLADYSRFLSLVGLQPFSADYFDGNPDRKALSLVLMEGCSEGMPNKLIDTPWLLVAANEKEDLLLAFQHMKREMAQVKPSVVARFGKILFYRNSSICEESLETTPLSEATVRKMKRKFYANSPAAFMDYIEHRVVEKLGLEYVKGKELYNIRLSDRLRPNSTVSCKYMSCLGKSSDLRLILYTKKINMILSDEEINGIKDLIGSAILDSEVQGGLRWPIGKDSSGGQYAVIGIGHTTAKSYRNSSIRFKLWHADRFDFKSSAGEDTQEIFLKMPGIISELRKQTMDEDLMFEMLENNLKLIWDLCLFDGSSC</sequence>
<dbReference type="OMA" id="CIVDSTE"/>
<name>M1DWW9_SOLTU</name>
<proteinExistence type="predicted"/>